<proteinExistence type="predicted"/>
<sequence length="112" mass="12016">MTVIGAKNGTVLIAPVYSVSIPANSVADIDSVLNSSFSAIDYLMSFSNGTNLRTNRMMIRNNGVTVSDQMYARSGYSFAISVQSTLSGADFKLSVINNESFSVLARFSKTIV</sequence>
<gene>
    <name evidence="1" type="ORF">UFOVP901_42</name>
</gene>
<protein>
    <submittedName>
        <fullName evidence="1">Uncharacterized protein</fullName>
    </submittedName>
</protein>
<organism evidence="1">
    <name type="scientific">uncultured Caudovirales phage</name>
    <dbReference type="NCBI Taxonomy" id="2100421"/>
    <lineage>
        <taxon>Viruses</taxon>
        <taxon>Duplodnaviria</taxon>
        <taxon>Heunggongvirae</taxon>
        <taxon>Uroviricota</taxon>
        <taxon>Caudoviricetes</taxon>
        <taxon>Peduoviridae</taxon>
        <taxon>Maltschvirus</taxon>
        <taxon>Maltschvirus maltsch</taxon>
    </lineage>
</organism>
<name>A0A6J5PGG1_9CAUD</name>
<evidence type="ECO:0000313" key="1">
    <source>
        <dbReference type="EMBL" id="CAB4170147.1"/>
    </source>
</evidence>
<accession>A0A6J5PGG1</accession>
<dbReference type="EMBL" id="LR796852">
    <property type="protein sequence ID" value="CAB4170147.1"/>
    <property type="molecule type" value="Genomic_DNA"/>
</dbReference>
<reference evidence="1" key="1">
    <citation type="submission" date="2020-05" db="EMBL/GenBank/DDBJ databases">
        <authorList>
            <person name="Chiriac C."/>
            <person name="Salcher M."/>
            <person name="Ghai R."/>
            <person name="Kavagutti S V."/>
        </authorList>
    </citation>
    <scope>NUCLEOTIDE SEQUENCE</scope>
</reference>